<feature type="binding site" evidence="15">
    <location>
        <position position="121"/>
    </location>
    <ligand>
        <name>DNA</name>
        <dbReference type="ChEBI" id="CHEBI:16991"/>
    </ligand>
</feature>
<keyword evidence="7 15" id="KW-0378">Hydrolase</keyword>
<dbReference type="InterPro" id="IPR015886">
    <property type="entry name" value="H2TH_FPG"/>
</dbReference>
<dbReference type="EC" id="4.2.99.18" evidence="15"/>
<evidence type="ECO:0000256" key="4">
    <source>
        <dbReference type="ARBA" id="ARBA00022723"/>
    </source>
</evidence>
<accession>A0A2M8EJK7</accession>
<dbReference type="AlphaFoldDB" id="A0A2M8EJK7"/>
<feature type="active site" description="Proton donor; for beta-elimination activity" evidence="15">
    <location>
        <position position="58"/>
    </location>
</feature>
<dbReference type="SMART" id="SM00898">
    <property type="entry name" value="Fapy_DNA_glyco"/>
    <property type="match status" value="1"/>
</dbReference>
<dbReference type="Gene3D" id="3.20.190.10">
    <property type="entry name" value="MutM-like, N-terminal"/>
    <property type="match status" value="1"/>
</dbReference>
<keyword evidence="6 15" id="KW-0863">Zinc-finger</keyword>
<organism evidence="18 19">
    <name type="scientific">candidate division WWE3 bacterium CG_4_9_14_0_2_um_filter_48_10</name>
    <dbReference type="NCBI Taxonomy" id="1975078"/>
    <lineage>
        <taxon>Bacteria</taxon>
        <taxon>Katanobacteria</taxon>
    </lineage>
</organism>
<dbReference type="Gene3D" id="1.10.8.50">
    <property type="match status" value="1"/>
</dbReference>
<evidence type="ECO:0000256" key="8">
    <source>
        <dbReference type="ARBA" id="ARBA00022833"/>
    </source>
</evidence>
<evidence type="ECO:0000256" key="12">
    <source>
        <dbReference type="ARBA" id="ARBA00023268"/>
    </source>
</evidence>
<dbReference type="EMBL" id="PFSK01000017">
    <property type="protein sequence ID" value="PJC22867.1"/>
    <property type="molecule type" value="Genomic_DNA"/>
</dbReference>
<keyword evidence="8 15" id="KW-0862">Zinc</keyword>
<sequence>MPELPEVETIRRDLEKELKGKTVLDVVADVPKVLQPSLKEVANTIKGRRIEGFERKGKLLLIKLSGGQPKADRPRDEKTLGVHLRLTGRLLVRKEGDPPDEWQRAVIKLSGGKELRFADLRLFAYIKLFKDQKELGDTLSKIGPEPLSGELDGEKFYEIIKRTSRPIKVVLLDQTLISGVGNIYANEALFEAGIHPQTKTNALTRNQAIELYRAIEQVLKDGLALRGATIGDEMYRDAYGKRGSYEKKVRVYQRAGKSCPKCGTEIKRSTVGGRGTFFCPNCQKEDADQKSFLD</sequence>
<dbReference type="PROSITE" id="PS51066">
    <property type="entry name" value="ZF_FPG_2"/>
    <property type="match status" value="1"/>
</dbReference>
<evidence type="ECO:0000259" key="17">
    <source>
        <dbReference type="PROSITE" id="PS51068"/>
    </source>
</evidence>
<dbReference type="GO" id="GO:0034039">
    <property type="term" value="F:8-oxo-7,8-dihydroguanine DNA N-glycosylase activity"/>
    <property type="evidence" value="ECO:0007669"/>
    <property type="project" value="TreeGrafter"/>
</dbReference>
<proteinExistence type="inferred from homology"/>
<dbReference type="Pfam" id="PF06831">
    <property type="entry name" value="H2TH"/>
    <property type="match status" value="1"/>
</dbReference>
<name>A0A2M8EJK7_UNCKA</name>
<dbReference type="PROSITE" id="PS51068">
    <property type="entry name" value="FPG_CAT"/>
    <property type="match status" value="1"/>
</dbReference>
<comment type="caution">
    <text evidence="15">Lacks conserved residue(s) required for the propagation of feature annotation.</text>
</comment>
<dbReference type="InterPro" id="IPR010663">
    <property type="entry name" value="Znf_FPG/IleRS"/>
</dbReference>
<evidence type="ECO:0000256" key="9">
    <source>
        <dbReference type="ARBA" id="ARBA00023125"/>
    </source>
</evidence>
<dbReference type="GO" id="GO:0003684">
    <property type="term" value="F:damaged DNA binding"/>
    <property type="evidence" value="ECO:0007669"/>
    <property type="project" value="InterPro"/>
</dbReference>
<dbReference type="SUPFAM" id="SSF57716">
    <property type="entry name" value="Glucocorticoid receptor-like (DNA-binding domain)"/>
    <property type="match status" value="1"/>
</dbReference>
<dbReference type="NCBIfam" id="TIGR00577">
    <property type="entry name" value="fpg"/>
    <property type="match status" value="1"/>
</dbReference>
<evidence type="ECO:0000256" key="10">
    <source>
        <dbReference type="ARBA" id="ARBA00023204"/>
    </source>
</evidence>
<dbReference type="InterPro" id="IPR035937">
    <property type="entry name" value="FPG_N"/>
</dbReference>
<feature type="domain" description="FPG-type" evidence="16">
    <location>
        <begin position="250"/>
        <end position="284"/>
    </location>
</feature>
<evidence type="ECO:0000256" key="11">
    <source>
        <dbReference type="ARBA" id="ARBA00023239"/>
    </source>
</evidence>
<evidence type="ECO:0000256" key="14">
    <source>
        <dbReference type="ARBA" id="ARBA00044632"/>
    </source>
</evidence>
<dbReference type="InterPro" id="IPR015887">
    <property type="entry name" value="DNA_glyclase_Znf_dom_DNA_BS"/>
</dbReference>
<feature type="domain" description="Formamidopyrimidine-DNA glycosylase catalytic" evidence="17">
    <location>
        <begin position="2"/>
        <end position="124"/>
    </location>
</feature>
<dbReference type="Proteomes" id="UP000228781">
    <property type="component" value="Unassembled WGS sequence"/>
</dbReference>
<gene>
    <name evidence="15" type="primary">mutM</name>
    <name evidence="15" type="synonym">fpg</name>
    <name evidence="18" type="ORF">CO059_01455</name>
</gene>
<dbReference type="InterPro" id="IPR020629">
    <property type="entry name" value="FPG_Glyclase"/>
</dbReference>
<evidence type="ECO:0000256" key="2">
    <source>
        <dbReference type="ARBA" id="ARBA00009409"/>
    </source>
</evidence>
<keyword evidence="5 15" id="KW-0227">DNA damage</keyword>
<evidence type="ECO:0000256" key="7">
    <source>
        <dbReference type="ARBA" id="ARBA00022801"/>
    </source>
</evidence>
<evidence type="ECO:0000259" key="16">
    <source>
        <dbReference type="PROSITE" id="PS51066"/>
    </source>
</evidence>
<evidence type="ECO:0000256" key="13">
    <source>
        <dbReference type="ARBA" id="ARBA00023295"/>
    </source>
</evidence>
<dbReference type="GO" id="GO:0006284">
    <property type="term" value="P:base-excision repair"/>
    <property type="evidence" value="ECO:0007669"/>
    <property type="project" value="InterPro"/>
</dbReference>
<feature type="active site" description="Proton donor; for delta-elimination activity" evidence="15">
    <location>
        <position position="274"/>
    </location>
</feature>
<dbReference type="SMART" id="SM01232">
    <property type="entry name" value="H2TH"/>
    <property type="match status" value="1"/>
</dbReference>
<dbReference type="PANTHER" id="PTHR22993">
    <property type="entry name" value="FORMAMIDOPYRIMIDINE-DNA GLYCOSYLASE"/>
    <property type="match status" value="1"/>
</dbReference>
<keyword evidence="12 15" id="KW-0511">Multifunctional enzyme</keyword>
<reference evidence="19" key="1">
    <citation type="submission" date="2017-09" db="EMBL/GenBank/DDBJ databases">
        <title>Depth-based differentiation of microbial function through sediment-hosted aquifers and enrichment of novel symbionts in the deep terrestrial subsurface.</title>
        <authorList>
            <person name="Probst A.J."/>
            <person name="Ladd B."/>
            <person name="Jarett J.K."/>
            <person name="Geller-Mcgrath D.E."/>
            <person name="Sieber C.M.K."/>
            <person name="Emerson J.B."/>
            <person name="Anantharaman K."/>
            <person name="Thomas B.C."/>
            <person name="Malmstrom R."/>
            <person name="Stieglmeier M."/>
            <person name="Klingl A."/>
            <person name="Woyke T."/>
            <person name="Ryan C.M."/>
            <person name="Banfield J.F."/>
        </authorList>
    </citation>
    <scope>NUCLEOTIDE SEQUENCE [LARGE SCALE GENOMIC DNA]</scope>
</reference>
<comment type="function">
    <text evidence="15">Involved in base excision repair of DNA damaged by oxidation or by mutagenic agents. Acts as DNA glycosylase that recognizes and removes damaged bases. Has a preference for oxidized purines, such as 7,8-dihydro-8-oxoguanine (8-oxoG). Has AP (apurinic/apyrimidinic) lyase activity and introduces nicks in the DNA strand. Cleaves the DNA backbone by beta-delta elimination to generate a single-strand break at the site of the removed base with both 3'- and 5'-phosphates.</text>
</comment>
<evidence type="ECO:0000313" key="19">
    <source>
        <dbReference type="Proteomes" id="UP000228781"/>
    </source>
</evidence>
<keyword evidence="10 15" id="KW-0234">DNA repair</keyword>
<comment type="similarity">
    <text evidence="2 15">Belongs to the FPG family.</text>
</comment>
<dbReference type="SUPFAM" id="SSF46946">
    <property type="entry name" value="S13-like H2TH domain"/>
    <property type="match status" value="1"/>
</dbReference>
<comment type="subunit">
    <text evidence="3 15">Monomer.</text>
</comment>
<keyword evidence="4 15" id="KW-0479">Metal-binding</keyword>
<keyword evidence="9 15" id="KW-0238">DNA-binding</keyword>
<evidence type="ECO:0000256" key="6">
    <source>
        <dbReference type="ARBA" id="ARBA00022771"/>
    </source>
</evidence>
<dbReference type="CDD" id="cd08966">
    <property type="entry name" value="EcFpg-like_N"/>
    <property type="match status" value="1"/>
</dbReference>
<comment type="catalytic activity">
    <reaction evidence="1 15">
        <text>Hydrolysis of DNA containing ring-opened 7-methylguanine residues, releasing 2,6-diamino-4-hydroxy-5-(N-methyl)formamidopyrimidine.</text>
        <dbReference type="EC" id="3.2.2.23"/>
    </reaction>
</comment>
<dbReference type="InterPro" id="IPR010979">
    <property type="entry name" value="Ribosomal_uS13-like_H2TH"/>
</dbReference>
<feature type="active site" description="Schiff-base intermediate with DNA" evidence="15">
    <location>
        <position position="2"/>
    </location>
</feature>
<dbReference type="PANTHER" id="PTHR22993:SF9">
    <property type="entry name" value="FORMAMIDOPYRIMIDINE-DNA GLYCOSYLASE"/>
    <property type="match status" value="1"/>
</dbReference>
<dbReference type="Pfam" id="PF01149">
    <property type="entry name" value="Fapy_DNA_glyco"/>
    <property type="match status" value="1"/>
</dbReference>
<evidence type="ECO:0000256" key="5">
    <source>
        <dbReference type="ARBA" id="ARBA00022763"/>
    </source>
</evidence>
<dbReference type="InterPro" id="IPR012319">
    <property type="entry name" value="FPG_cat"/>
</dbReference>
<dbReference type="HAMAP" id="MF_00103">
    <property type="entry name" value="Fapy_DNA_glycosyl"/>
    <property type="match status" value="1"/>
</dbReference>
<evidence type="ECO:0000256" key="1">
    <source>
        <dbReference type="ARBA" id="ARBA00001668"/>
    </source>
</evidence>
<comment type="catalytic activity">
    <reaction evidence="14 15">
        <text>2'-deoxyribonucleotide-(2'-deoxyribose 5'-phosphate)-2'-deoxyribonucleotide-DNA = a 3'-end 2'-deoxyribonucleotide-(2,3-dehydro-2,3-deoxyribose 5'-phosphate)-DNA + a 5'-end 5'-phospho-2'-deoxyribonucleoside-DNA + H(+)</text>
        <dbReference type="Rhea" id="RHEA:66592"/>
        <dbReference type="Rhea" id="RHEA-COMP:13180"/>
        <dbReference type="Rhea" id="RHEA-COMP:16897"/>
        <dbReference type="Rhea" id="RHEA-COMP:17067"/>
        <dbReference type="ChEBI" id="CHEBI:15378"/>
        <dbReference type="ChEBI" id="CHEBI:136412"/>
        <dbReference type="ChEBI" id="CHEBI:157695"/>
        <dbReference type="ChEBI" id="CHEBI:167181"/>
        <dbReference type="EC" id="4.2.99.18"/>
    </reaction>
</comment>
<evidence type="ECO:0000256" key="3">
    <source>
        <dbReference type="ARBA" id="ARBA00011245"/>
    </source>
</evidence>
<dbReference type="EC" id="3.2.2.23" evidence="15"/>
<dbReference type="FunFam" id="1.10.8.50:FF:000003">
    <property type="entry name" value="Formamidopyrimidine-DNA glycosylase"/>
    <property type="match status" value="1"/>
</dbReference>
<dbReference type="GO" id="GO:0140078">
    <property type="term" value="F:class I DNA-(apurinic or apyrimidinic site) endonuclease activity"/>
    <property type="evidence" value="ECO:0007669"/>
    <property type="project" value="UniProtKB-EC"/>
</dbReference>
<keyword evidence="11 15" id="KW-0456">Lyase</keyword>
<dbReference type="Pfam" id="PF06827">
    <property type="entry name" value="zf-FPG_IleRS"/>
    <property type="match status" value="1"/>
</dbReference>
<protein>
    <recommendedName>
        <fullName evidence="15">Formamidopyrimidine-DNA glycosylase</fullName>
        <shortName evidence="15">Fapy-DNA glycosylase</shortName>
        <ecNumber evidence="15">3.2.2.23</ecNumber>
    </recommendedName>
    <alternativeName>
        <fullName evidence="15">DNA-(apurinic or apyrimidinic site) lyase MutM</fullName>
        <shortName evidence="15">AP lyase MutM</shortName>
        <ecNumber evidence="15">4.2.99.18</ecNumber>
    </alternativeName>
</protein>
<dbReference type="GO" id="GO:0008270">
    <property type="term" value="F:zinc ion binding"/>
    <property type="evidence" value="ECO:0007669"/>
    <property type="project" value="UniProtKB-UniRule"/>
</dbReference>
<feature type="active site" description="Proton donor" evidence="15">
    <location>
        <position position="3"/>
    </location>
</feature>
<comment type="caution">
    <text evidence="18">The sequence shown here is derived from an EMBL/GenBank/DDBJ whole genome shotgun (WGS) entry which is preliminary data.</text>
</comment>
<dbReference type="InterPro" id="IPR000214">
    <property type="entry name" value="Znf_DNA_glyclase/AP_lyase"/>
</dbReference>
<evidence type="ECO:0000256" key="15">
    <source>
        <dbReference type="HAMAP-Rule" id="MF_00103"/>
    </source>
</evidence>
<dbReference type="SUPFAM" id="SSF81624">
    <property type="entry name" value="N-terminal domain of MutM-like DNA repair proteins"/>
    <property type="match status" value="1"/>
</dbReference>
<dbReference type="NCBIfam" id="NF002211">
    <property type="entry name" value="PRK01103.1"/>
    <property type="match status" value="1"/>
</dbReference>
<dbReference type="PROSITE" id="PS01242">
    <property type="entry name" value="ZF_FPG_1"/>
    <property type="match status" value="1"/>
</dbReference>
<keyword evidence="13 15" id="KW-0326">Glycosidase</keyword>
<evidence type="ECO:0000313" key="18">
    <source>
        <dbReference type="EMBL" id="PJC22867.1"/>
    </source>
</evidence>
<comment type="cofactor">
    <cofactor evidence="15">
        <name>Zn(2+)</name>
        <dbReference type="ChEBI" id="CHEBI:29105"/>
    </cofactor>
    <text evidence="15">Binds 1 zinc ion per subunit.</text>
</comment>